<dbReference type="InterPro" id="IPR010699">
    <property type="entry name" value="DUF1275"/>
</dbReference>
<feature type="transmembrane region" description="Helical" evidence="1">
    <location>
        <begin position="20"/>
        <end position="40"/>
    </location>
</feature>
<dbReference type="Proteomes" id="UP001174210">
    <property type="component" value="Unassembled WGS sequence"/>
</dbReference>
<evidence type="ECO:0000313" key="3">
    <source>
        <dbReference type="Proteomes" id="UP001174210"/>
    </source>
</evidence>
<feature type="transmembrane region" description="Helical" evidence="1">
    <location>
        <begin position="188"/>
        <end position="205"/>
    </location>
</feature>
<comment type="caution">
    <text evidence="2">The sequence shown here is derived from an EMBL/GenBank/DDBJ whole genome shotgun (WGS) entry which is preliminary data.</text>
</comment>
<protein>
    <submittedName>
        <fullName evidence="2">YoaK family protein</fullName>
    </submittedName>
</protein>
<keyword evidence="1" id="KW-0812">Transmembrane</keyword>
<dbReference type="PANTHER" id="PTHR37314:SF4">
    <property type="entry name" value="UPF0700 TRANSMEMBRANE PROTEIN YOAK"/>
    <property type="match status" value="1"/>
</dbReference>
<feature type="transmembrane region" description="Helical" evidence="1">
    <location>
        <begin position="71"/>
        <end position="92"/>
    </location>
</feature>
<dbReference type="EMBL" id="JAROCB010000002">
    <property type="protein sequence ID" value="MDN4597198.1"/>
    <property type="molecule type" value="Genomic_DNA"/>
</dbReference>
<accession>A0ABT8IWJ9</accession>
<name>A0ABT8IWJ9_9MICO</name>
<feature type="transmembrane region" description="Helical" evidence="1">
    <location>
        <begin position="104"/>
        <end position="123"/>
    </location>
</feature>
<sequence>MSTPLADPALAERPSTLSRLAHLAPMLALTFTTGVVDAVGYLGLDRVFTGNMTGNVVILGMALAGADNLPIAGPSLALAAFMVGAIVSGRVLRAAGTGWSRRTTTMFAVVATLVALTGVLAAVDGHPAAPIALTITGGLAFAMGLQAAAARHLSVADVTTVVVTSTITGLAADSWFGLRTGQRWPRRVLAIALIAAGAFAGALLLRVHLSAGLFTAAVLITAATVFGHAVTARDGRRLAAAEAAEA</sequence>
<dbReference type="PANTHER" id="PTHR37314">
    <property type="entry name" value="SLR0142 PROTEIN"/>
    <property type="match status" value="1"/>
</dbReference>
<gene>
    <name evidence="2" type="ORF">P5G59_08610</name>
</gene>
<reference evidence="2" key="1">
    <citation type="submission" date="2023-03" db="EMBL/GenBank/DDBJ databases">
        <title>MT1 and MT2 Draft Genomes of Novel Species.</title>
        <authorList>
            <person name="Venkateswaran K."/>
        </authorList>
    </citation>
    <scope>NUCLEOTIDE SEQUENCE</scope>
    <source>
        <strain evidence="2">F6_8S_P_1A</strain>
    </source>
</reference>
<feature type="transmembrane region" description="Helical" evidence="1">
    <location>
        <begin position="129"/>
        <end position="149"/>
    </location>
</feature>
<feature type="transmembrane region" description="Helical" evidence="1">
    <location>
        <begin position="47"/>
        <end position="65"/>
    </location>
</feature>
<dbReference type="Pfam" id="PF06912">
    <property type="entry name" value="DUF1275"/>
    <property type="match status" value="1"/>
</dbReference>
<evidence type="ECO:0000313" key="2">
    <source>
        <dbReference type="EMBL" id="MDN4597198.1"/>
    </source>
</evidence>
<keyword evidence="1" id="KW-0472">Membrane</keyword>
<proteinExistence type="predicted"/>
<dbReference type="RefSeq" id="WP_301217965.1">
    <property type="nucleotide sequence ID" value="NZ_JAROCB010000002.1"/>
</dbReference>
<feature type="transmembrane region" description="Helical" evidence="1">
    <location>
        <begin position="211"/>
        <end position="230"/>
    </location>
</feature>
<keyword evidence="3" id="KW-1185">Reference proteome</keyword>
<organism evidence="2 3">
    <name type="scientific">Leifsonia virtsii</name>
    <dbReference type="NCBI Taxonomy" id="3035915"/>
    <lineage>
        <taxon>Bacteria</taxon>
        <taxon>Bacillati</taxon>
        <taxon>Actinomycetota</taxon>
        <taxon>Actinomycetes</taxon>
        <taxon>Micrococcales</taxon>
        <taxon>Microbacteriaceae</taxon>
        <taxon>Leifsonia</taxon>
    </lineage>
</organism>
<evidence type="ECO:0000256" key="1">
    <source>
        <dbReference type="SAM" id="Phobius"/>
    </source>
</evidence>
<keyword evidence="1" id="KW-1133">Transmembrane helix</keyword>